<dbReference type="Proteomes" id="UP001295469">
    <property type="component" value="Chromosome C07"/>
</dbReference>
<gene>
    <name evidence="2" type="ORF">DARMORV10_C07P21200.1</name>
</gene>
<proteinExistence type="predicted"/>
<dbReference type="EMBL" id="HG994371">
    <property type="protein sequence ID" value="CAF1978877.1"/>
    <property type="molecule type" value="Genomic_DNA"/>
</dbReference>
<evidence type="ECO:0000256" key="1">
    <source>
        <dbReference type="SAM" id="MobiDB-lite"/>
    </source>
</evidence>
<name>A0A816MEM3_BRANA</name>
<sequence>MNLRKKPLSKRFGPRGRFGWLEEKRSPQIPIPKRLPKILPIRIWKYHQLKITHDHRQINLHRIPHRLRQRVRLRPEPAPPDRPRTFKLPKLPAGGSDGGAETGVTFWEVEEEDGGSGGRLDWTKGEERRLRFRACVSPYTKPRSIVF</sequence>
<evidence type="ECO:0000313" key="2">
    <source>
        <dbReference type="EMBL" id="CAF1978877.1"/>
    </source>
</evidence>
<feature type="compositionally biased region" description="Basic and acidic residues" evidence="1">
    <location>
        <begin position="73"/>
        <end position="84"/>
    </location>
</feature>
<protein>
    <submittedName>
        <fullName evidence="2">(rape) hypothetical protein</fullName>
    </submittedName>
</protein>
<dbReference type="AlphaFoldDB" id="A0A816MEM3"/>
<feature type="region of interest" description="Disordered" evidence="1">
    <location>
        <begin position="73"/>
        <end position="99"/>
    </location>
</feature>
<organism evidence="2">
    <name type="scientific">Brassica napus</name>
    <name type="common">Rape</name>
    <dbReference type="NCBI Taxonomy" id="3708"/>
    <lineage>
        <taxon>Eukaryota</taxon>
        <taxon>Viridiplantae</taxon>
        <taxon>Streptophyta</taxon>
        <taxon>Embryophyta</taxon>
        <taxon>Tracheophyta</taxon>
        <taxon>Spermatophyta</taxon>
        <taxon>Magnoliopsida</taxon>
        <taxon>eudicotyledons</taxon>
        <taxon>Gunneridae</taxon>
        <taxon>Pentapetalae</taxon>
        <taxon>rosids</taxon>
        <taxon>malvids</taxon>
        <taxon>Brassicales</taxon>
        <taxon>Brassicaceae</taxon>
        <taxon>Brassiceae</taxon>
        <taxon>Brassica</taxon>
    </lineage>
</organism>
<accession>A0A816MEM3</accession>
<reference evidence="2" key="1">
    <citation type="submission" date="2021-01" db="EMBL/GenBank/DDBJ databases">
        <authorList>
            <consortium name="Genoscope - CEA"/>
            <person name="William W."/>
        </authorList>
    </citation>
    <scope>NUCLEOTIDE SEQUENCE</scope>
</reference>